<keyword evidence="9 13" id="KW-0249">Electron transport</keyword>
<keyword evidence="5" id="KW-0997">Cell inner membrane</keyword>
<evidence type="ECO:0000256" key="2">
    <source>
        <dbReference type="ARBA" id="ARBA00009819"/>
    </source>
</evidence>
<keyword evidence="7 13" id="KW-0812">Transmembrane</keyword>
<comment type="similarity">
    <text evidence="2 13">Belongs to the cytochrome ubiquinol oxidase subunit 1 family.</text>
</comment>
<dbReference type="GO" id="GO:0019646">
    <property type="term" value="P:aerobic electron transport chain"/>
    <property type="evidence" value="ECO:0007669"/>
    <property type="project" value="InterPro"/>
</dbReference>
<dbReference type="GO" id="GO:0020037">
    <property type="term" value="F:heme binding"/>
    <property type="evidence" value="ECO:0007669"/>
    <property type="project" value="TreeGrafter"/>
</dbReference>
<feature type="transmembrane region" description="Helical" evidence="13">
    <location>
        <begin position="131"/>
        <end position="154"/>
    </location>
</feature>
<evidence type="ECO:0000256" key="10">
    <source>
        <dbReference type="ARBA" id="ARBA00022989"/>
    </source>
</evidence>
<keyword evidence="6 13" id="KW-0349">Heme</keyword>
<feature type="transmembrane region" description="Helical" evidence="13">
    <location>
        <begin position="20"/>
        <end position="45"/>
    </location>
</feature>
<dbReference type="GO" id="GO:0005886">
    <property type="term" value="C:plasma membrane"/>
    <property type="evidence" value="ECO:0007669"/>
    <property type="project" value="UniProtKB-SubCell"/>
</dbReference>
<proteinExistence type="inferred from homology"/>
<dbReference type="PIRSF" id="PIRSF006446">
    <property type="entry name" value="Cyt_quinol_oxidase_1"/>
    <property type="match status" value="1"/>
</dbReference>
<dbReference type="RefSeq" id="WP_123631119.1">
    <property type="nucleotide sequence ID" value="NZ_AYKH01000014.1"/>
</dbReference>
<evidence type="ECO:0000313" key="15">
    <source>
        <dbReference type="EMBL" id="ROO27270.1"/>
    </source>
</evidence>
<feature type="transmembrane region" description="Helical" evidence="13">
    <location>
        <begin position="94"/>
        <end position="119"/>
    </location>
</feature>
<keyword evidence="3 13" id="KW-0813">Transport</keyword>
<feature type="transmembrane region" description="Helical" evidence="13">
    <location>
        <begin position="223"/>
        <end position="247"/>
    </location>
</feature>
<organism evidence="15 16">
    <name type="scientific">Salinisphaera orenii MK-B5</name>
    <dbReference type="NCBI Taxonomy" id="856730"/>
    <lineage>
        <taxon>Bacteria</taxon>
        <taxon>Pseudomonadati</taxon>
        <taxon>Pseudomonadota</taxon>
        <taxon>Gammaproteobacteria</taxon>
        <taxon>Salinisphaerales</taxon>
        <taxon>Salinisphaeraceae</taxon>
        <taxon>Salinisphaera</taxon>
    </lineage>
</organism>
<feature type="transmembrane region" description="Helical" evidence="13">
    <location>
        <begin position="187"/>
        <end position="211"/>
    </location>
</feature>
<feature type="region of interest" description="Disordered" evidence="14">
    <location>
        <begin position="508"/>
        <end position="529"/>
    </location>
</feature>
<evidence type="ECO:0000256" key="11">
    <source>
        <dbReference type="ARBA" id="ARBA00023004"/>
    </source>
</evidence>
<sequence length="529" mass="58487">MQELETVIALSRSQFAATALYHYLFVPLTLGLSVLLATMETIYVISGRPVYRQMTQFWSKLFAINFALGVATGLTMEFEFGTNWSTYSHFVGDIFGAPLAIEGLMAFFLESTMVGLMLFGWDKLSRGKHLLVTYMVALGSNLSALWILVANAYMQNPTGAEFNPETMRMELDSFTALFFSHDAQAKFVHTSVAGFVTAAIFVIGISAFYMLRRRHMAVAVRSFRVATLFGVFASIGVICLGDALGFINGEGQPSKLVAMEGLWETAEAPAGFNVVAWPDQESMENRFELQIPYVLTPLVTHTFDGTIVGANDLVSRAETRIRDGIPALVALERLSEDPDDRDALRQFRAHGDNLGHALLVKRYAPDVTQATPAQIEQAARDTIPPVAPVFWSFRIMVAAAFLMLGFLILATIYSLRGQIVDKRWFLKVAPWMIPVPFIANEAGWVVAELGRQPWTVYGQLPTWISASTHSVGYMIFSLVGFVALYTVFIIVEMFLMVKFIRKGPDDGPLPPPTESAVAAPGHTSQWSQA</sequence>
<dbReference type="GO" id="GO:0046872">
    <property type="term" value="F:metal ion binding"/>
    <property type="evidence" value="ECO:0007669"/>
    <property type="project" value="UniProtKB-UniRule"/>
</dbReference>
<evidence type="ECO:0000313" key="16">
    <source>
        <dbReference type="Proteomes" id="UP000283993"/>
    </source>
</evidence>
<evidence type="ECO:0000256" key="5">
    <source>
        <dbReference type="ARBA" id="ARBA00022519"/>
    </source>
</evidence>
<feature type="transmembrane region" description="Helical" evidence="13">
    <location>
        <begin position="471"/>
        <end position="495"/>
    </location>
</feature>
<feature type="transmembrane region" description="Helical" evidence="13">
    <location>
        <begin position="57"/>
        <end position="74"/>
    </location>
</feature>
<keyword evidence="4 13" id="KW-1003">Cell membrane</keyword>
<dbReference type="InterPro" id="IPR002585">
    <property type="entry name" value="Cyt-d_ubiquinol_oxidase_su_1"/>
</dbReference>
<evidence type="ECO:0000256" key="1">
    <source>
        <dbReference type="ARBA" id="ARBA00004429"/>
    </source>
</evidence>
<comment type="caution">
    <text evidence="15">The sequence shown here is derived from an EMBL/GenBank/DDBJ whole genome shotgun (WGS) entry which is preliminary data.</text>
</comment>
<keyword evidence="16" id="KW-1185">Reference proteome</keyword>
<keyword evidence="10 13" id="KW-1133">Transmembrane helix</keyword>
<keyword evidence="12 13" id="KW-0472">Membrane</keyword>
<dbReference type="AlphaFoldDB" id="A0A423PNV2"/>
<feature type="transmembrane region" description="Helical" evidence="13">
    <location>
        <begin position="424"/>
        <end position="447"/>
    </location>
</feature>
<reference evidence="15 16" key="1">
    <citation type="submission" date="2013-10" db="EMBL/GenBank/DDBJ databases">
        <title>Salinisphaera orenii MK-B5 Genome Sequencing.</title>
        <authorList>
            <person name="Lai Q."/>
            <person name="Li C."/>
            <person name="Shao Z."/>
        </authorList>
    </citation>
    <scope>NUCLEOTIDE SEQUENCE [LARGE SCALE GENOMIC DNA]</scope>
    <source>
        <strain evidence="15 16">MK-B5</strain>
    </source>
</reference>
<dbReference type="GO" id="GO:0016682">
    <property type="term" value="F:oxidoreductase activity, acting on diphenols and related substances as donors, oxygen as acceptor"/>
    <property type="evidence" value="ECO:0007669"/>
    <property type="project" value="TreeGrafter"/>
</dbReference>
<dbReference type="PANTHER" id="PTHR30365">
    <property type="entry name" value="CYTOCHROME D UBIQUINOL OXIDASE"/>
    <property type="match status" value="1"/>
</dbReference>
<feature type="transmembrane region" description="Helical" evidence="13">
    <location>
        <begin position="391"/>
        <end position="412"/>
    </location>
</feature>
<dbReference type="GO" id="GO:0070069">
    <property type="term" value="C:cytochrome complex"/>
    <property type="evidence" value="ECO:0007669"/>
    <property type="project" value="UniProtKB-UniRule"/>
</dbReference>
<evidence type="ECO:0000256" key="14">
    <source>
        <dbReference type="SAM" id="MobiDB-lite"/>
    </source>
</evidence>
<dbReference type="EMBL" id="AYKH01000014">
    <property type="protein sequence ID" value="ROO27270.1"/>
    <property type="molecule type" value="Genomic_DNA"/>
</dbReference>
<evidence type="ECO:0000256" key="13">
    <source>
        <dbReference type="PIRNR" id="PIRNR006446"/>
    </source>
</evidence>
<evidence type="ECO:0000256" key="6">
    <source>
        <dbReference type="ARBA" id="ARBA00022617"/>
    </source>
</evidence>
<dbReference type="GO" id="GO:0009055">
    <property type="term" value="F:electron transfer activity"/>
    <property type="evidence" value="ECO:0007669"/>
    <property type="project" value="UniProtKB-UniRule"/>
</dbReference>
<evidence type="ECO:0000256" key="3">
    <source>
        <dbReference type="ARBA" id="ARBA00022448"/>
    </source>
</evidence>
<evidence type="ECO:0000256" key="8">
    <source>
        <dbReference type="ARBA" id="ARBA00022723"/>
    </source>
</evidence>
<dbReference type="PANTHER" id="PTHR30365:SF0">
    <property type="entry name" value="CYTOCHROME BD-I UBIQUINOL OXIDASE SUBUNIT 1"/>
    <property type="match status" value="1"/>
</dbReference>
<name>A0A423PNV2_9GAMM</name>
<evidence type="ECO:0000256" key="12">
    <source>
        <dbReference type="ARBA" id="ARBA00023136"/>
    </source>
</evidence>
<evidence type="ECO:0000256" key="7">
    <source>
        <dbReference type="ARBA" id="ARBA00022692"/>
    </source>
</evidence>
<accession>A0A423PNV2</accession>
<protein>
    <submittedName>
        <fullName evidence="15">Cytochrome BD oxidase subunit I</fullName>
    </submittedName>
</protein>
<keyword evidence="8 13" id="KW-0479">Metal-binding</keyword>
<evidence type="ECO:0000256" key="9">
    <source>
        <dbReference type="ARBA" id="ARBA00022982"/>
    </source>
</evidence>
<keyword evidence="11 13" id="KW-0408">Iron</keyword>
<comment type="subcellular location">
    <subcellularLocation>
        <location evidence="1">Cell inner membrane</location>
        <topology evidence="1">Multi-pass membrane protein</topology>
    </subcellularLocation>
</comment>
<dbReference type="Pfam" id="PF01654">
    <property type="entry name" value="Cyt_bd_oxida_I"/>
    <property type="match status" value="1"/>
</dbReference>
<evidence type="ECO:0000256" key="4">
    <source>
        <dbReference type="ARBA" id="ARBA00022475"/>
    </source>
</evidence>
<gene>
    <name evidence="15" type="ORF">SAOR_08900</name>
</gene>
<dbReference type="Proteomes" id="UP000283993">
    <property type="component" value="Unassembled WGS sequence"/>
</dbReference>